<accession>A0A517MQJ4</accession>
<organism evidence="2 3">
    <name type="scientific">Adhaeretor mobilis</name>
    <dbReference type="NCBI Taxonomy" id="1930276"/>
    <lineage>
        <taxon>Bacteria</taxon>
        <taxon>Pseudomonadati</taxon>
        <taxon>Planctomycetota</taxon>
        <taxon>Planctomycetia</taxon>
        <taxon>Pirellulales</taxon>
        <taxon>Lacipirellulaceae</taxon>
        <taxon>Adhaeretor</taxon>
    </lineage>
</organism>
<reference evidence="2 3" key="1">
    <citation type="submission" date="2019-02" db="EMBL/GenBank/DDBJ databases">
        <title>Deep-cultivation of Planctomycetes and their phenomic and genomic characterization uncovers novel biology.</title>
        <authorList>
            <person name="Wiegand S."/>
            <person name="Jogler M."/>
            <person name="Boedeker C."/>
            <person name="Pinto D."/>
            <person name="Vollmers J."/>
            <person name="Rivas-Marin E."/>
            <person name="Kohn T."/>
            <person name="Peeters S.H."/>
            <person name="Heuer A."/>
            <person name="Rast P."/>
            <person name="Oberbeckmann S."/>
            <person name="Bunk B."/>
            <person name="Jeske O."/>
            <person name="Meyerdierks A."/>
            <person name="Storesund J.E."/>
            <person name="Kallscheuer N."/>
            <person name="Luecker S."/>
            <person name="Lage O.M."/>
            <person name="Pohl T."/>
            <person name="Merkel B.J."/>
            <person name="Hornburger P."/>
            <person name="Mueller R.-W."/>
            <person name="Bruemmer F."/>
            <person name="Labrenz M."/>
            <person name="Spormann A.M."/>
            <person name="Op den Camp H."/>
            <person name="Overmann J."/>
            <person name="Amann R."/>
            <person name="Jetten M.S.M."/>
            <person name="Mascher T."/>
            <person name="Medema M.H."/>
            <person name="Devos D.P."/>
            <person name="Kaster A.-K."/>
            <person name="Ovreas L."/>
            <person name="Rohde M."/>
            <person name="Galperin M.Y."/>
            <person name="Jogler C."/>
        </authorList>
    </citation>
    <scope>NUCLEOTIDE SEQUENCE [LARGE SCALE GENOMIC DNA]</scope>
    <source>
        <strain evidence="2 3">HG15A2</strain>
    </source>
</reference>
<keyword evidence="1" id="KW-0472">Membrane</keyword>
<evidence type="ECO:0000256" key="1">
    <source>
        <dbReference type="SAM" id="Phobius"/>
    </source>
</evidence>
<gene>
    <name evidence="2" type="ORF">HG15A2_04180</name>
</gene>
<dbReference type="EMBL" id="CP036263">
    <property type="protein sequence ID" value="QDS97158.1"/>
    <property type="molecule type" value="Genomic_DNA"/>
</dbReference>
<dbReference type="Proteomes" id="UP000319852">
    <property type="component" value="Chromosome"/>
</dbReference>
<keyword evidence="1" id="KW-0812">Transmembrane</keyword>
<dbReference type="KEGG" id="amob:HG15A2_04180"/>
<sequence>MRTASRRVPFLTALTSRNALHCIPAHDPVAGQGDYFSLEGKLTALGGEVDFYHYLFDDYLMAPTQPGDQKMNNQTANTLTAGIYLQCYGCIRRLARGAGGRCLACIALCPAALIAAAAVMAFGALAQRAHAAPEDIVPSVVTENNLIRGEAEGVFGYVNNGLIVQINWLDQGLYNYFLPGFIGLPGQTVLFETGTHDRVFTVPLSASPTGALTWVMVAGTNQVTTDDPATSSSVVRPSDGVDTFTYSAGSPALPTDRVVVRDGGKLNVAADLTVDTLSLIEGVVLDPANPPTSAANLLGGAFRVDTLLVIADGGEFRAVGGTLDTNLAIIDAGGRLVVSGGEHDLGFGLDHSGEAVFLDTTINGNITNKAGSATNIVGDVVFNGDISGPGAFFGSGTAIFNGSFAPGASPAAVPVEGSIALGDTNTLAIELAGIEPGDFDALLVQGDATLDGMLDVSLLSGFTPLVGQQFEILDVGGALSGQFLGMDEGAVAGTFGQTDLRISYAGGDGNDVVLTATSTGVPEPGTLLLGILTSLVCLACKRR</sequence>
<evidence type="ECO:0000313" key="3">
    <source>
        <dbReference type="Proteomes" id="UP000319852"/>
    </source>
</evidence>
<keyword evidence="3" id="KW-1185">Reference proteome</keyword>
<feature type="transmembrane region" description="Helical" evidence="1">
    <location>
        <begin position="102"/>
        <end position="126"/>
    </location>
</feature>
<name>A0A517MQJ4_9BACT</name>
<evidence type="ECO:0000313" key="2">
    <source>
        <dbReference type="EMBL" id="QDS97158.1"/>
    </source>
</evidence>
<evidence type="ECO:0008006" key="4">
    <source>
        <dbReference type="Google" id="ProtNLM"/>
    </source>
</evidence>
<protein>
    <recommendedName>
        <fullName evidence="4">PEP-CTERM protein-sorting domain-containing protein</fullName>
    </recommendedName>
</protein>
<dbReference type="AlphaFoldDB" id="A0A517MQJ4"/>
<keyword evidence="1" id="KW-1133">Transmembrane helix</keyword>
<proteinExistence type="predicted"/>